<dbReference type="GO" id="GO:0070182">
    <property type="term" value="F:DNA polymerase binding"/>
    <property type="evidence" value="ECO:0007669"/>
    <property type="project" value="TreeGrafter"/>
</dbReference>
<evidence type="ECO:0000256" key="5">
    <source>
        <dbReference type="ARBA" id="ARBA00093456"/>
    </source>
</evidence>
<feature type="region of interest" description="Disordered" evidence="6">
    <location>
        <begin position="1202"/>
        <end position="1290"/>
    </location>
</feature>
<evidence type="ECO:0000313" key="8">
    <source>
        <dbReference type="Proteomes" id="UP000749646"/>
    </source>
</evidence>
<name>A0A9P6J5H8_9FUNG</name>
<dbReference type="PANTHER" id="PTHR32086">
    <property type="entry name" value="FANCONI ANEMIA GROUP D2 PROTEIN"/>
    <property type="match status" value="1"/>
</dbReference>
<keyword evidence="8" id="KW-1185">Reference proteome</keyword>
<evidence type="ECO:0000256" key="3">
    <source>
        <dbReference type="ARBA" id="ARBA00022843"/>
    </source>
</evidence>
<evidence type="ECO:0000256" key="4">
    <source>
        <dbReference type="ARBA" id="ARBA00023242"/>
    </source>
</evidence>
<dbReference type="OrthoDB" id="27031at2759"/>
<dbReference type="GO" id="GO:0031573">
    <property type="term" value="P:mitotic intra-S DNA damage checkpoint signaling"/>
    <property type="evidence" value="ECO:0007669"/>
    <property type="project" value="TreeGrafter"/>
</dbReference>
<dbReference type="EMBL" id="JAAAHW010006313">
    <property type="protein sequence ID" value="KAF9963205.1"/>
    <property type="molecule type" value="Genomic_DNA"/>
</dbReference>
<dbReference type="GO" id="GO:0036297">
    <property type="term" value="P:interstrand cross-link repair"/>
    <property type="evidence" value="ECO:0007669"/>
    <property type="project" value="TreeGrafter"/>
</dbReference>
<sequence length="1316" mass="147039">MALALGPAVFYSICQEAGLTLGTDGHPNVLHVEPIRFERDTFRLLQRASPGSEHTESFIIGLQEHMEDLQNLRTCLVPVSSSSDIVLSTTLNESLIRMLLSIDILQSGLMDGLLDRIFGFLNEEQDSAIPKLILQQLKWLNNIIAPEQLTAKLFEVISMSPISIQRDIITSLPEILPDSEHRTVVLGLVELMESSSDLMVPILDALSNLNLQSDVLVSAYLPIIPVVPHTSMGFGEGAWALTTVLSEQVNARNHVMDKLDSAELDDLPIVIKFLLQTVEPDTVGDAIETIRNNLDFDSINKLQKNSKHAALKKTMNQTPEVLILDSLKTGIKFQKFVTDAWNRELSAISKPGQHKVIDVMIMFILHSIVSLKKKIEVMIRRKIIDGILTKKLLQETILVHGVSLREYMPAVLSISESLLRASANYPIVARTASVLYTCAFEVADAYYRQEIIGSLLVHIGSGSAVEIDASLAVLQNIAQVSRSTLNEYSAFLKGILDYLDNLSLEQIRLFFVVLGSLAREDETSGGNGTLLTDLNIIVRKQLSNPMENYKKIGVMGAIAIVQTFGVRENDSHERGSSSQVIVSHREAEADPLLKISVLHLQMVRDACRKSYVCLALTYDELASLVLGRDLDPKLVLWIKEEFSDQFAATFVNGESELSISIMPTLCADMSGFASQGTGMDTADGVAYLCSLFKLLQATEKTASEDGLDDIDGLLGCGITMFKKEYLEDIAEVYSTEICHTIAQGLLCAINWFPRIIIRLQQMTELEGMLRHVLKSAPGFRPLEANQAKVKDSARGGHSSNTPVDVFHVLRVHEPITREVYEISEVVENNAIQLRYPELLFLLKDLLAKVNYKLPAPTTHMPFGKKASVVADMNQGRTAQDSTIILDCLNISLKVLWSLFSWNEIKGVDQKEVRLELLKSLALDRLPPERVSEIQGSINLSTVVVEAFRNLSTWREMMPTFESAAMLLEILDRVLDLVPRNAELSHKASMLATETLSYRWPPSIIVKPDRLAYVLGLQIGCSNVRLKMINEYVTSVLPSFLDQDEGQSELHPMLNTNTFTVYTKVLHIQLTLLVSEFSEENFDDTQSALDHIAGLGLCFQQLATFVKSNDKREVLAVTLKHSKTFMEQFIKRVIPFLGVHFRGHQDAIAKIFKNYLQAGTRSLQKTMESLIFEVKLMLENNDAGAAFWLGNLKHRNLRGEEISSQLPAMSEDEQDGGTRDLQSEIDEDEGNGEHGDLRPSNNNPRKRSRTDAHKPRTTPRKARKDAQATGSSKKKRSSQRPRARVRDIDNEPRIHTKRYTRPFPYCATVIIVFVMGF</sequence>
<dbReference type="InterPro" id="IPR029448">
    <property type="entry name" value="FANCD2"/>
</dbReference>
<protein>
    <submittedName>
        <fullName evidence="7">Fanconi anemia group D2 protein</fullName>
    </submittedName>
</protein>
<evidence type="ECO:0000256" key="1">
    <source>
        <dbReference type="ARBA" id="ARBA00004123"/>
    </source>
</evidence>
<gene>
    <name evidence="7" type="primary">FANCD2</name>
    <name evidence="7" type="ORF">BGZ65_005202</name>
</gene>
<dbReference type="GO" id="GO:0000793">
    <property type="term" value="C:condensed chromosome"/>
    <property type="evidence" value="ECO:0007669"/>
    <property type="project" value="TreeGrafter"/>
</dbReference>
<dbReference type="Proteomes" id="UP000749646">
    <property type="component" value="Unassembled WGS sequence"/>
</dbReference>
<keyword evidence="2" id="KW-1017">Isopeptide bond</keyword>
<reference evidence="7" key="1">
    <citation type="journal article" date="2020" name="Fungal Divers.">
        <title>Resolving the Mortierellaceae phylogeny through synthesis of multi-gene phylogenetics and phylogenomics.</title>
        <authorList>
            <person name="Vandepol N."/>
            <person name="Liber J."/>
            <person name="Desiro A."/>
            <person name="Na H."/>
            <person name="Kennedy M."/>
            <person name="Barry K."/>
            <person name="Grigoriev I.V."/>
            <person name="Miller A.N."/>
            <person name="O'Donnell K."/>
            <person name="Stajich J.E."/>
            <person name="Bonito G."/>
        </authorList>
    </citation>
    <scope>NUCLEOTIDE SEQUENCE</scope>
    <source>
        <strain evidence="7">MES-2147</strain>
    </source>
</reference>
<comment type="subcellular location">
    <subcellularLocation>
        <location evidence="1">Nucleus</location>
    </subcellularLocation>
</comment>
<accession>A0A9P6J5H8</accession>
<feature type="compositionally biased region" description="Basic residues" evidence="6">
    <location>
        <begin position="1271"/>
        <end position="1282"/>
    </location>
</feature>
<keyword evidence="3" id="KW-0832">Ubl conjugation</keyword>
<dbReference type="PANTHER" id="PTHR32086:SF0">
    <property type="entry name" value="FANCONI ANEMIA GROUP D2 PROTEIN"/>
    <property type="match status" value="1"/>
</dbReference>
<keyword evidence="4" id="KW-0539">Nucleus</keyword>
<proteinExistence type="inferred from homology"/>
<evidence type="ECO:0000313" key="7">
    <source>
        <dbReference type="EMBL" id="KAF9963205.1"/>
    </source>
</evidence>
<organism evidence="7 8">
    <name type="scientific">Modicella reniformis</name>
    <dbReference type="NCBI Taxonomy" id="1440133"/>
    <lineage>
        <taxon>Eukaryota</taxon>
        <taxon>Fungi</taxon>
        <taxon>Fungi incertae sedis</taxon>
        <taxon>Mucoromycota</taxon>
        <taxon>Mortierellomycotina</taxon>
        <taxon>Mortierellomycetes</taxon>
        <taxon>Mortierellales</taxon>
        <taxon>Mortierellaceae</taxon>
        <taxon>Modicella</taxon>
    </lineage>
</organism>
<evidence type="ECO:0000256" key="6">
    <source>
        <dbReference type="SAM" id="MobiDB-lite"/>
    </source>
</evidence>
<dbReference type="Pfam" id="PF14631">
    <property type="entry name" value="FancD2"/>
    <property type="match status" value="3"/>
</dbReference>
<comment type="similarity">
    <text evidence="5">Belongs to the Fanconi anemia protein FANCD2 family.</text>
</comment>
<evidence type="ECO:0000256" key="2">
    <source>
        <dbReference type="ARBA" id="ARBA00022499"/>
    </source>
</evidence>
<dbReference type="GO" id="GO:1990918">
    <property type="term" value="P:double-strand break repair involved in meiotic recombination"/>
    <property type="evidence" value="ECO:0007669"/>
    <property type="project" value="TreeGrafter"/>
</dbReference>
<dbReference type="GO" id="GO:0007129">
    <property type="term" value="P:homologous chromosome pairing at meiosis"/>
    <property type="evidence" value="ECO:0007669"/>
    <property type="project" value="TreeGrafter"/>
</dbReference>
<dbReference type="GO" id="GO:0005634">
    <property type="term" value="C:nucleus"/>
    <property type="evidence" value="ECO:0007669"/>
    <property type="project" value="UniProtKB-SubCell"/>
</dbReference>
<comment type="caution">
    <text evidence="7">The sequence shown here is derived from an EMBL/GenBank/DDBJ whole genome shotgun (WGS) entry which is preliminary data.</text>
</comment>